<keyword evidence="3" id="KW-0812">Transmembrane</keyword>
<feature type="transmembrane region" description="Helical" evidence="3">
    <location>
        <begin position="230"/>
        <end position="250"/>
    </location>
</feature>
<name>A0A1H9QE19_9HYPH</name>
<evidence type="ECO:0000256" key="2">
    <source>
        <dbReference type="SAM" id="MobiDB-lite"/>
    </source>
</evidence>
<feature type="transmembrane region" description="Helical" evidence="3">
    <location>
        <begin position="282"/>
        <end position="300"/>
    </location>
</feature>
<feature type="transmembrane region" description="Helical" evidence="3">
    <location>
        <begin position="200"/>
        <end position="218"/>
    </location>
</feature>
<proteinExistence type="predicted"/>
<feature type="region of interest" description="Disordered" evidence="2">
    <location>
        <begin position="40"/>
        <end position="59"/>
    </location>
</feature>
<evidence type="ECO:0000313" key="5">
    <source>
        <dbReference type="Proteomes" id="UP000199647"/>
    </source>
</evidence>
<dbReference type="EMBL" id="FOFG01000027">
    <property type="protein sequence ID" value="SER58119.1"/>
    <property type="molecule type" value="Genomic_DNA"/>
</dbReference>
<keyword evidence="3" id="KW-0472">Membrane</keyword>
<reference evidence="4 5" key="1">
    <citation type="submission" date="2016-10" db="EMBL/GenBank/DDBJ databases">
        <authorList>
            <person name="de Groot N.N."/>
        </authorList>
    </citation>
    <scope>NUCLEOTIDE SEQUENCE [LARGE SCALE GENOMIC DNA]</scope>
    <source>
        <strain evidence="4 5">A52C2</strain>
    </source>
</reference>
<feature type="coiled-coil region" evidence="1">
    <location>
        <begin position="316"/>
        <end position="354"/>
    </location>
</feature>
<dbReference type="RefSeq" id="WP_143062058.1">
    <property type="nucleotide sequence ID" value="NZ_FOFG01000027.1"/>
</dbReference>
<gene>
    <name evidence="4" type="ORF">SAMN05216548_1275</name>
</gene>
<dbReference type="STRING" id="1855383.SAMN05216548_1275"/>
<keyword evidence="1" id="KW-0175">Coiled coil</keyword>
<feature type="transmembrane region" description="Helical" evidence="3">
    <location>
        <begin position="155"/>
        <end position="180"/>
    </location>
</feature>
<dbReference type="OrthoDB" id="9795988at2"/>
<sequence length="481" mass="54340">MKNSPFRALVETLSRPGHDFRSSLETFPDLDVSRVASELQLETSGSERGAKDEPLAGSAAMDEVEARILERVESVRKSSHAILEDELRTYGERLSNLDFEARFGSIRTGSKAVLASFNAEVAKGINDLHDRRRHLRETEREYETFRKRHHLERTAYVPSGLATALKWSLLVFLGTVEAVLNGYFLSAGNLQGLLGGFSEAVAFAFINIGWAFLLARGASLVHHRSVGPRLAGLLCFSLYALGCLGFNLALAHYREATIALAEGGGREVIERLRTAPLGLKNFNSWVYFAIGSLFSLIAFIDAHGMMDPYPGFAKLEKKLSEKRDSYRDEVAGLIDELADIRDRFKEEMEMISRDLSVKRSEHENILISRTRLIHLFDQHQAQLERAGNTLLTIYREPNTRTRTTKPPRRFSQSWKMDRVQALANVQTDWEPKELGKRISEAQDLLTAELTLLYSQFDEAIRRYRSLDEIVPEQDVVHVKAA</sequence>
<protein>
    <recommendedName>
        <fullName evidence="6">Transmembrane protein</fullName>
    </recommendedName>
</protein>
<evidence type="ECO:0000256" key="3">
    <source>
        <dbReference type="SAM" id="Phobius"/>
    </source>
</evidence>
<evidence type="ECO:0000256" key="1">
    <source>
        <dbReference type="SAM" id="Coils"/>
    </source>
</evidence>
<accession>A0A1H9QE19</accession>
<keyword evidence="5" id="KW-1185">Reference proteome</keyword>
<organism evidence="4 5">
    <name type="scientific">Faunimonas pinastri</name>
    <dbReference type="NCBI Taxonomy" id="1855383"/>
    <lineage>
        <taxon>Bacteria</taxon>
        <taxon>Pseudomonadati</taxon>
        <taxon>Pseudomonadota</taxon>
        <taxon>Alphaproteobacteria</taxon>
        <taxon>Hyphomicrobiales</taxon>
        <taxon>Afifellaceae</taxon>
        <taxon>Faunimonas</taxon>
    </lineage>
</organism>
<keyword evidence="3" id="KW-1133">Transmembrane helix</keyword>
<dbReference type="AlphaFoldDB" id="A0A1H9QE19"/>
<dbReference type="Proteomes" id="UP000199647">
    <property type="component" value="Unassembled WGS sequence"/>
</dbReference>
<evidence type="ECO:0008006" key="6">
    <source>
        <dbReference type="Google" id="ProtNLM"/>
    </source>
</evidence>
<evidence type="ECO:0000313" key="4">
    <source>
        <dbReference type="EMBL" id="SER58119.1"/>
    </source>
</evidence>